<name>A0ABD5T7T6_9EURY</name>
<feature type="transmembrane region" description="Helical" evidence="2">
    <location>
        <begin position="47"/>
        <end position="68"/>
    </location>
</feature>
<feature type="transmembrane region" description="Helical" evidence="2">
    <location>
        <begin position="309"/>
        <end position="332"/>
    </location>
</feature>
<gene>
    <name evidence="3" type="ORF">ACFQDD_07565</name>
</gene>
<feature type="transmembrane region" description="Helical" evidence="2">
    <location>
        <begin position="275"/>
        <end position="294"/>
    </location>
</feature>
<evidence type="ECO:0000313" key="3">
    <source>
        <dbReference type="EMBL" id="MFC6771370.1"/>
    </source>
</evidence>
<feature type="transmembrane region" description="Helical" evidence="2">
    <location>
        <begin position="88"/>
        <end position="109"/>
    </location>
</feature>
<dbReference type="InterPro" id="IPR058278">
    <property type="entry name" value="DUF7972"/>
</dbReference>
<keyword evidence="2" id="KW-0472">Membrane</keyword>
<dbReference type="EMBL" id="JBHSWT010000355">
    <property type="protein sequence ID" value="MFC6771370.1"/>
    <property type="molecule type" value="Genomic_DNA"/>
</dbReference>
<proteinExistence type="predicted"/>
<protein>
    <recommendedName>
        <fullName evidence="5">DUF4239 domain-containing protein</fullName>
    </recommendedName>
</protein>
<dbReference type="Proteomes" id="UP001596274">
    <property type="component" value="Unassembled WGS sequence"/>
</dbReference>
<dbReference type="Pfam" id="PF25927">
    <property type="entry name" value="DUF7972"/>
    <property type="match status" value="1"/>
</dbReference>
<accession>A0ABD5T7T6</accession>
<reference evidence="3 4" key="1">
    <citation type="journal article" date="2019" name="Int. J. Syst. Evol. Microbiol.">
        <title>The Global Catalogue of Microorganisms (GCM) 10K type strain sequencing project: providing services to taxonomists for standard genome sequencing and annotation.</title>
        <authorList>
            <consortium name="The Broad Institute Genomics Platform"/>
            <consortium name="The Broad Institute Genome Sequencing Center for Infectious Disease"/>
            <person name="Wu L."/>
            <person name="Ma J."/>
        </authorList>
    </citation>
    <scope>NUCLEOTIDE SEQUENCE [LARGE SCALE GENOMIC DNA]</scope>
    <source>
        <strain evidence="3 4">PJ61</strain>
    </source>
</reference>
<comment type="caution">
    <text evidence="3">The sequence shown here is derived from an EMBL/GenBank/DDBJ whole genome shotgun (WGS) entry which is preliminary data.</text>
</comment>
<keyword evidence="4" id="KW-1185">Reference proteome</keyword>
<evidence type="ECO:0008006" key="5">
    <source>
        <dbReference type="Google" id="ProtNLM"/>
    </source>
</evidence>
<organism evidence="3 4">
    <name type="scientific">Halorubrum pallidum</name>
    <dbReference type="NCBI Taxonomy" id="1526114"/>
    <lineage>
        <taxon>Archaea</taxon>
        <taxon>Methanobacteriati</taxon>
        <taxon>Methanobacteriota</taxon>
        <taxon>Stenosarchaea group</taxon>
        <taxon>Halobacteria</taxon>
        <taxon>Halobacteriales</taxon>
        <taxon>Haloferacaceae</taxon>
        <taxon>Halorubrum</taxon>
    </lineage>
</organism>
<evidence type="ECO:0000256" key="1">
    <source>
        <dbReference type="SAM" id="MobiDB-lite"/>
    </source>
</evidence>
<dbReference type="AlphaFoldDB" id="A0ABD5T7T6"/>
<sequence length="353" mass="37783">MTDDADAADRSGRAFDGDADESTENTMRDRAGENSLKLWLLLRANRLVVAGTLTLVVFAAFVLLAAAFSPSLAEKVAASDVIETMFSAMITAIVTGATLVVTIGQLVLTQENGPLGDQRERMDGAMDVRESVASLTGSPSPTDPAEFLDALLGAATDRSETLRASISASDGRDDAFLDDAGELARAIAGNADTARERLDGARFGTFDVVFAALDFNYGRKIHRIDRLEADHGDRLTEAERDVLGELRESLSLFGPAREHIKTLYFQWALIDLSRLILYAAVPALLVAGVMLAVVDAGTFPGSTLGVDHITVVVAGAFAVTLLPFVLFVSYLLRVLTLAKRTLAIEPLILRDGR</sequence>
<evidence type="ECO:0000313" key="4">
    <source>
        <dbReference type="Proteomes" id="UP001596274"/>
    </source>
</evidence>
<feature type="region of interest" description="Disordered" evidence="1">
    <location>
        <begin position="1"/>
        <end position="28"/>
    </location>
</feature>
<keyword evidence="2" id="KW-0812">Transmembrane</keyword>
<feature type="compositionally biased region" description="Basic and acidic residues" evidence="1">
    <location>
        <begin position="7"/>
        <end position="16"/>
    </location>
</feature>
<keyword evidence="2" id="KW-1133">Transmembrane helix</keyword>
<evidence type="ECO:0000256" key="2">
    <source>
        <dbReference type="SAM" id="Phobius"/>
    </source>
</evidence>